<protein>
    <submittedName>
        <fullName evidence="2">Uncharacterized protein</fullName>
    </submittedName>
</protein>
<reference evidence="2 3" key="1">
    <citation type="submission" date="2018-02" db="EMBL/GenBank/DDBJ databases">
        <title>Classification genera of Pasteurellaceae by whole genome sequence comparison.</title>
        <authorList>
            <person name="Christensen H."/>
        </authorList>
    </citation>
    <scope>NUCLEOTIDE SEQUENCE [LARGE SCALE GENOMIC DNA]</scope>
    <source>
        <strain evidence="2 3">20186H4H1</strain>
    </source>
</reference>
<sequence length="89" mass="10792">MIFIMKLNVMSLKIDKNFDKVKQDFEKEKDKIRKLQEHIEVFKKKITALQASTRNEKILVRKVIKNWLHMLLLNLFIKKMAMNIRSNVY</sequence>
<dbReference type="Proteomes" id="UP000237229">
    <property type="component" value="Unassembled WGS sequence"/>
</dbReference>
<name>A0ABX4ZRL1_9PAST</name>
<evidence type="ECO:0000256" key="1">
    <source>
        <dbReference type="SAM" id="Coils"/>
    </source>
</evidence>
<gene>
    <name evidence="2" type="ORF">C3Z13_07390</name>
</gene>
<evidence type="ECO:0000313" key="2">
    <source>
        <dbReference type="EMBL" id="POY42146.1"/>
    </source>
</evidence>
<dbReference type="EMBL" id="PQVI01000092">
    <property type="protein sequence ID" value="POY42146.1"/>
    <property type="molecule type" value="Genomic_DNA"/>
</dbReference>
<accession>A0ABX4ZRL1</accession>
<evidence type="ECO:0000313" key="3">
    <source>
        <dbReference type="Proteomes" id="UP000237229"/>
    </source>
</evidence>
<keyword evidence="3" id="KW-1185">Reference proteome</keyword>
<comment type="caution">
    <text evidence="2">The sequence shown here is derived from an EMBL/GenBank/DDBJ whole genome shotgun (WGS) entry which is preliminary data.</text>
</comment>
<feature type="coiled-coil region" evidence="1">
    <location>
        <begin position="18"/>
        <end position="52"/>
    </location>
</feature>
<keyword evidence="1" id="KW-0175">Coiled coil</keyword>
<organism evidence="2 3">
    <name type="scientific">Avibacterium endocarditidis</name>
    <dbReference type="NCBI Taxonomy" id="380674"/>
    <lineage>
        <taxon>Bacteria</taxon>
        <taxon>Pseudomonadati</taxon>
        <taxon>Pseudomonadota</taxon>
        <taxon>Gammaproteobacteria</taxon>
        <taxon>Pasteurellales</taxon>
        <taxon>Pasteurellaceae</taxon>
        <taxon>Avibacterium</taxon>
    </lineage>
</organism>
<proteinExistence type="predicted"/>